<dbReference type="InterPro" id="IPR013083">
    <property type="entry name" value="Znf_RING/FYVE/PHD"/>
</dbReference>
<dbReference type="InterPro" id="IPR042755">
    <property type="entry name" value="COP1"/>
</dbReference>
<dbReference type="SUPFAM" id="SSF50978">
    <property type="entry name" value="WD40 repeat-like"/>
    <property type="match status" value="1"/>
</dbReference>
<accession>A0A061DTP1</accession>
<dbReference type="InterPro" id="IPR036322">
    <property type="entry name" value="WD40_repeat_dom_sf"/>
</dbReference>
<feature type="repeat" description="WD" evidence="7">
    <location>
        <begin position="464"/>
        <end position="496"/>
    </location>
</feature>
<dbReference type="InterPro" id="IPR015943">
    <property type="entry name" value="WD40/YVTN_repeat-like_dom_sf"/>
</dbReference>
<dbReference type="Proteomes" id="UP000026915">
    <property type="component" value="Chromosome 1"/>
</dbReference>
<dbReference type="AlphaFoldDB" id="A0A061DTP1"/>
<keyword evidence="5" id="KW-0862">Zinc</keyword>
<feature type="coiled-coil region" evidence="8">
    <location>
        <begin position="140"/>
        <end position="204"/>
    </location>
</feature>
<evidence type="ECO:0000256" key="3">
    <source>
        <dbReference type="ARBA" id="ARBA00022737"/>
    </source>
</evidence>
<keyword evidence="4 6" id="KW-0863">Zinc-finger</keyword>
<feature type="region of interest" description="Disordered" evidence="9">
    <location>
        <begin position="267"/>
        <end position="287"/>
    </location>
</feature>
<dbReference type="GO" id="GO:0061630">
    <property type="term" value="F:ubiquitin protein ligase activity"/>
    <property type="evidence" value="ECO:0007669"/>
    <property type="project" value="InterPro"/>
</dbReference>
<evidence type="ECO:0000259" key="10">
    <source>
        <dbReference type="PROSITE" id="PS50089"/>
    </source>
</evidence>
<dbReference type="InterPro" id="IPR019775">
    <property type="entry name" value="WD40_repeat_CS"/>
</dbReference>
<feature type="domain" description="RING-type" evidence="10">
    <location>
        <begin position="54"/>
        <end position="92"/>
    </location>
</feature>
<dbReference type="Pfam" id="PF13923">
    <property type="entry name" value="zf-C3HC4_2"/>
    <property type="match status" value="1"/>
</dbReference>
<dbReference type="PROSITE" id="PS00678">
    <property type="entry name" value="WD_REPEATS_1"/>
    <property type="match status" value="1"/>
</dbReference>
<dbReference type="SMART" id="SM00184">
    <property type="entry name" value="RING"/>
    <property type="match status" value="1"/>
</dbReference>
<dbReference type="SMART" id="SM00320">
    <property type="entry name" value="WD40"/>
    <property type="match status" value="6"/>
</dbReference>
<evidence type="ECO:0000256" key="1">
    <source>
        <dbReference type="ARBA" id="ARBA00022574"/>
    </source>
</evidence>
<dbReference type="PROSITE" id="PS50082">
    <property type="entry name" value="WD_REPEATS_2"/>
    <property type="match status" value="2"/>
</dbReference>
<proteinExistence type="predicted"/>
<gene>
    <name evidence="11" type="ORF">TCM_002185</name>
</gene>
<evidence type="ECO:0000256" key="2">
    <source>
        <dbReference type="ARBA" id="ARBA00022723"/>
    </source>
</evidence>
<evidence type="ECO:0000256" key="9">
    <source>
        <dbReference type="SAM" id="MobiDB-lite"/>
    </source>
</evidence>
<evidence type="ECO:0000313" key="12">
    <source>
        <dbReference type="Proteomes" id="UP000026915"/>
    </source>
</evidence>
<keyword evidence="12" id="KW-1185">Reference proteome</keyword>
<dbReference type="Gene3D" id="2.130.10.10">
    <property type="entry name" value="YVTN repeat-like/Quinoprotein amine dehydrogenase"/>
    <property type="match status" value="1"/>
</dbReference>
<dbReference type="PANTHER" id="PTHR44080:SF1">
    <property type="entry name" value="E3 UBIQUITIN-PROTEIN LIGASE COP1"/>
    <property type="match status" value="1"/>
</dbReference>
<dbReference type="PANTHER" id="PTHR44080">
    <property type="entry name" value="E3 UBIQUITIN-PROTEIN LIGASE COP1"/>
    <property type="match status" value="1"/>
</dbReference>
<evidence type="ECO:0000313" key="11">
    <source>
        <dbReference type="EMBL" id="EOX93348.1"/>
    </source>
</evidence>
<dbReference type="Gramene" id="EOX93348">
    <property type="protein sequence ID" value="EOX93348"/>
    <property type="gene ID" value="TCM_002185"/>
</dbReference>
<evidence type="ECO:0000256" key="8">
    <source>
        <dbReference type="SAM" id="Coils"/>
    </source>
</evidence>
<evidence type="ECO:0000256" key="7">
    <source>
        <dbReference type="PROSITE-ProRule" id="PRU00221"/>
    </source>
</evidence>
<dbReference type="InterPro" id="IPR017907">
    <property type="entry name" value="Znf_RING_CS"/>
</dbReference>
<dbReference type="Gene3D" id="3.30.40.10">
    <property type="entry name" value="Zinc/RING finger domain, C3HC4 (zinc finger)"/>
    <property type="match status" value="1"/>
</dbReference>
<feature type="repeat" description="WD" evidence="7">
    <location>
        <begin position="550"/>
        <end position="590"/>
    </location>
</feature>
<evidence type="ECO:0000256" key="5">
    <source>
        <dbReference type="ARBA" id="ARBA00022833"/>
    </source>
</evidence>
<sequence length="643" mass="72270">MEEFSTGTEPRVPAVKPDSKPSSFEEVPPLLEAATDVTAAAAVEVAEVDKDLLCPICMQIIKDAFLTSCGHSFCYMCIITHLRNKSDCPCCSQFLTNNQLFPNFLLDKLLKKTSSRQISKTASPVEQFRQALQQGYEVSIKELDNLLSLLAEKKRKMEQEEAERNMQILLDFLNCLRKQKVDELNEVQSDLQFIKEDINSVERHRIDLYRARDRYSVKLRMLGDDSGTGKPWPSSIDKNSSGIVSSSLNVRGGMSAGYLQNKKIDGKAQVSGHGPQRKDALSGADSQGFNQSGLSIARKKRVHVQFNDLQECYLQKRRQSANQLHVKQESDKNVIHREGYNAGLADFQSVLSTFTRYSSRLRVIAELRLGDIFHSANIVSSIEFNRDDELFATAGVSRRIKVFDFSMVLNDQADVHCPVVEMSTRSKLSCLSWNKYSKNHIASSDYEGIVTVWDVQTRQSLMEYEEHEKRAWSVDFSRTEPSMLVSGSDDCKVKVWCTKQEASVLNIDMKANICCVKYNPGSSNYIAVGSADHHIHYYDLRNISSPLHVFSGHKKAVSYVKFLSENELASASTDSTLRLWDVKESLPEISKPVTWHRFGSQDMDDADEDAGSHFISAVCWKSDSPTMLTANSQGTIKVLVLAA</sequence>
<reference evidence="11 12" key="1">
    <citation type="journal article" date="2013" name="Genome Biol.">
        <title>The genome sequence of the most widely cultivated cacao type and its use to identify candidate genes regulating pod color.</title>
        <authorList>
            <person name="Motamayor J.C."/>
            <person name="Mockaitis K."/>
            <person name="Schmutz J."/>
            <person name="Haiminen N."/>
            <person name="Iii D.L."/>
            <person name="Cornejo O."/>
            <person name="Findley S.D."/>
            <person name="Zheng P."/>
            <person name="Utro F."/>
            <person name="Royaert S."/>
            <person name="Saski C."/>
            <person name="Jenkins J."/>
            <person name="Podicheti R."/>
            <person name="Zhao M."/>
            <person name="Scheffler B.E."/>
            <person name="Stack J.C."/>
            <person name="Feltus F.A."/>
            <person name="Mustiga G.M."/>
            <person name="Amores F."/>
            <person name="Phillips W."/>
            <person name="Marelli J.P."/>
            <person name="May G.D."/>
            <person name="Shapiro H."/>
            <person name="Ma J."/>
            <person name="Bustamante C.D."/>
            <person name="Schnell R.J."/>
            <person name="Main D."/>
            <person name="Gilbert D."/>
            <person name="Parida L."/>
            <person name="Kuhn D.N."/>
        </authorList>
    </citation>
    <scope>NUCLEOTIDE SEQUENCE [LARGE SCALE GENOMIC DNA]</scope>
    <source>
        <strain evidence="12">cv. Matina 1-6</strain>
    </source>
</reference>
<dbReference type="PROSITE" id="PS50089">
    <property type="entry name" value="ZF_RING_2"/>
    <property type="match status" value="1"/>
</dbReference>
<keyword evidence="1 7" id="KW-0853">WD repeat</keyword>
<keyword evidence="3" id="KW-0677">Repeat</keyword>
<dbReference type="SUPFAM" id="SSF57850">
    <property type="entry name" value="RING/U-box"/>
    <property type="match status" value="1"/>
</dbReference>
<dbReference type="PROSITE" id="PS50294">
    <property type="entry name" value="WD_REPEATS_REGION"/>
    <property type="match status" value="1"/>
</dbReference>
<evidence type="ECO:0000256" key="6">
    <source>
        <dbReference type="PROSITE-ProRule" id="PRU00175"/>
    </source>
</evidence>
<dbReference type="InterPro" id="IPR001841">
    <property type="entry name" value="Znf_RING"/>
</dbReference>
<name>A0A061DTP1_THECC</name>
<keyword evidence="8" id="KW-0175">Coiled coil</keyword>
<dbReference type="GO" id="GO:0008270">
    <property type="term" value="F:zinc ion binding"/>
    <property type="evidence" value="ECO:0007669"/>
    <property type="project" value="UniProtKB-KW"/>
</dbReference>
<dbReference type="InterPro" id="IPR001680">
    <property type="entry name" value="WD40_rpt"/>
</dbReference>
<organism evidence="11 12">
    <name type="scientific">Theobroma cacao</name>
    <name type="common">Cacao</name>
    <name type="synonym">Cocoa</name>
    <dbReference type="NCBI Taxonomy" id="3641"/>
    <lineage>
        <taxon>Eukaryota</taxon>
        <taxon>Viridiplantae</taxon>
        <taxon>Streptophyta</taxon>
        <taxon>Embryophyta</taxon>
        <taxon>Tracheophyta</taxon>
        <taxon>Spermatophyta</taxon>
        <taxon>Magnoliopsida</taxon>
        <taxon>eudicotyledons</taxon>
        <taxon>Gunneridae</taxon>
        <taxon>Pentapetalae</taxon>
        <taxon>rosids</taxon>
        <taxon>malvids</taxon>
        <taxon>Malvales</taxon>
        <taxon>Malvaceae</taxon>
        <taxon>Byttnerioideae</taxon>
        <taxon>Theobroma</taxon>
    </lineage>
</organism>
<feature type="region of interest" description="Disordered" evidence="9">
    <location>
        <begin position="1"/>
        <end position="24"/>
    </location>
</feature>
<dbReference type="Pfam" id="PF00400">
    <property type="entry name" value="WD40"/>
    <property type="match status" value="3"/>
</dbReference>
<dbReference type="EMBL" id="CM001879">
    <property type="protein sequence ID" value="EOX93348.1"/>
    <property type="molecule type" value="Genomic_DNA"/>
</dbReference>
<dbReference type="PROSITE" id="PS00518">
    <property type="entry name" value="ZF_RING_1"/>
    <property type="match status" value="1"/>
</dbReference>
<evidence type="ECO:0000256" key="4">
    <source>
        <dbReference type="ARBA" id="ARBA00022771"/>
    </source>
</evidence>
<keyword evidence="2" id="KW-0479">Metal-binding</keyword>
<dbReference type="CDD" id="cd16504">
    <property type="entry name" value="RING-HC_COP1"/>
    <property type="match status" value="1"/>
</dbReference>
<protein>
    <submittedName>
        <fullName evidence="11">Transducin/WD40 repeat-like superfamily protein isoform 5</fullName>
    </submittedName>
</protein>